<protein>
    <recommendedName>
        <fullName evidence="2">Heme chaperone HemW</fullName>
    </recommendedName>
</protein>
<dbReference type="GO" id="GO:0004109">
    <property type="term" value="F:coproporphyrinogen oxidase activity"/>
    <property type="evidence" value="ECO:0007669"/>
    <property type="project" value="InterPro"/>
</dbReference>
<comment type="subcellular location">
    <subcellularLocation>
        <location evidence="2">Cytoplasm</location>
    </subcellularLocation>
</comment>
<keyword evidence="2" id="KW-0949">S-adenosyl-L-methionine</keyword>
<dbReference type="PANTHER" id="PTHR13932:SF5">
    <property type="entry name" value="RADICAL S-ADENOSYL METHIONINE DOMAIN-CONTAINING PROTEIN 1, MITOCHONDRIAL"/>
    <property type="match status" value="1"/>
</dbReference>
<reference evidence="5" key="1">
    <citation type="submission" date="2021-04" db="EMBL/GenBank/DDBJ databases">
        <title>A novel Synergistetes isolate from a pyrite-forming mixed culture.</title>
        <authorList>
            <person name="Bunk B."/>
            <person name="Sproer C."/>
            <person name="Spring S."/>
            <person name="Pester M."/>
        </authorList>
    </citation>
    <scope>NUCLEOTIDE SEQUENCE [LARGE SCALE GENOMIC DNA]</scope>
    <source>
        <strain evidence="5">J.5.4.2-T.3.5.2</strain>
    </source>
</reference>
<keyword evidence="5" id="KW-1185">Reference proteome</keyword>
<dbReference type="GO" id="GO:0051539">
    <property type="term" value="F:4 iron, 4 sulfur cluster binding"/>
    <property type="evidence" value="ECO:0007669"/>
    <property type="project" value="UniProtKB-UniRule"/>
</dbReference>
<dbReference type="KEGG" id="aram:KAR29_03320"/>
<dbReference type="EMBL" id="CP072943">
    <property type="protein sequence ID" value="QTX32956.1"/>
    <property type="molecule type" value="Genomic_DNA"/>
</dbReference>
<dbReference type="GO" id="GO:0046872">
    <property type="term" value="F:metal ion binding"/>
    <property type="evidence" value="ECO:0007669"/>
    <property type="project" value="UniProtKB-UniRule"/>
</dbReference>
<accession>A0A9Q7A9U1</accession>
<dbReference type="GO" id="GO:0006779">
    <property type="term" value="P:porphyrin-containing compound biosynthetic process"/>
    <property type="evidence" value="ECO:0007669"/>
    <property type="project" value="InterPro"/>
</dbReference>
<dbReference type="AlphaFoldDB" id="A0A9Q7A9U1"/>
<name>A0A9Q7A9U1_9BACT</name>
<dbReference type="SFLD" id="SFLDF00562">
    <property type="entry name" value="HemN-like__clustered_with_heat"/>
    <property type="match status" value="1"/>
</dbReference>
<keyword evidence="2" id="KW-0408">Iron</keyword>
<comment type="function">
    <text evidence="2">Probably acts as a heme chaperone, transferring heme to an unknown acceptor. Binds one molecule of heme per monomer, possibly covalently. Binds 1 [4Fe-4S] cluster. The cluster is coordinated with 3 cysteines and an exchangeable S-adenosyl-L-methionine.</text>
</comment>
<evidence type="ECO:0000256" key="1">
    <source>
        <dbReference type="ARBA" id="ARBA00006100"/>
    </source>
</evidence>
<evidence type="ECO:0000313" key="5">
    <source>
        <dbReference type="Proteomes" id="UP000671879"/>
    </source>
</evidence>
<dbReference type="InterPro" id="IPR058240">
    <property type="entry name" value="rSAM_sf"/>
</dbReference>
<dbReference type="SFLD" id="SFLDG01065">
    <property type="entry name" value="anaerobic_coproporphyrinogen-I"/>
    <property type="match status" value="1"/>
</dbReference>
<dbReference type="SUPFAM" id="SSF102114">
    <property type="entry name" value="Radical SAM enzymes"/>
    <property type="match status" value="1"/>
</dbReference>
<keyword evidence="2" id="KW-0349">Heme</keyword>
<organism evidence="4 5">
    <name type="scientific">Aminithiophilus ramosus</name>
    <dbReference type="NCBI Taxonomy" id="3029084"/>
    <lineage>
        <taxon>Bacteria</taxon>
        <taxon>Thermotogati</taxon>
        <taxon>Synergistota</taxon>
        <taxon>Synergistia</taxon>
        <taxon>Synergistales</taxon>
        <taxon>Aminithiophilaceae</taxon>
        <taxon>Aminithiophilus</taxon>
    </lineage>
</organism>
<sequence>MASEDAASEALSFSGLSTLSLYVHLPFCRRKCPYCAFYSVVPRRGEIDACLEGLRNEIVLWKDRSGFLPPLRSLYIGGGTPTLLDRRQWELLISLLEGAFSFDRTAEVTVEANPESLRAFHLRLWGEWRVTRVSLGVQSLDDDELRLLGRLHDGRGARESLAALAASGLAFSADLMFNLPGQTLKGWHRTLREVLAFGMDHLSLYDLTLEEGSAWADSPPGGRTSGYPFYRWAQWYLASRGFFQYEIASFARNRRWSRHNLAYWIRSPLLAIGPGAWGFCRERRYGNVDDLGGYLGEVAEGRLPLSAGECLLPERAFREAALLALRTAWGIPFRLFARRYGKAALETVLDALKGLPDGLFAVTDESLALSAKGMRVANAIWERFL</sequence>
<gene>
    <name evidence="4" type="primary">hemW</name>
    <name evidence="4" type="ORF">KAR29_03320</name>
</gene>
<keyword evidence="2" id="KW-0479">Metal-binding</keyword>
<dbReference type="Gene3D" id="3.30.750.200">
    <property type="match status" value="1"/>
</dbReference>
<dbReference type="RefSeq" id="WP_274374222.1">
    <property type="nucleotide sequence ID" value="NZ_CP072943.1"/>
</dbReference>
<evidence type="ECO:0000256" key="2">
    <source>
        <dbReference type="RuleBase" id="RU364116"/>
    </source>
</evidence>
<evidence type="ECO:0000313" key="4">
    <source>
        <dbReference type="EMBL" id="QTX32956.1"/>
    </source>
</evidence>
<dbReference type="InterPro" id="IPR034505">
    <property type="entry name" value="Coproporphyrinogen-III_oxidase"/>
</dbReference>
<dbReference type="InterPro" id="IPR007197">
    <property type="entry name" value="rSAM"/>
</dbReference>
<dbReference type="Pfam" id="PF04055">
    <property type="entry name" value="Radical_SAM"/>
    <property type="match status" value="1"/>
</dbReference>
<dbReference type="NCBIfam" id="TIGR00539">
    <property type="entry name" value="hemN_rel"/>
    <property type="match status" value="1"/>
</dbReference>
<dbReference type="GO" id="GO:0005737">
    <property type="term" value="C:cytoplasm"/>
    <property type="evidence" value="ECO:0007669"/>
    <property type="project" value="UniProtKB-SubCell"/>
</dbReference>
<comment type="similarity">
    <text evidence="1">Belongs to the anaerobic coproporphyrinogen-III oxidase family. HemW subfamily.</text>
</comment>
<proteinExistence type="inferred from homology"/>
<dbReference type="PANTHER" id="PTHR13932">
    <property type="entry name" value="COPROPORPHYRINIGEN III OXIDASE"/>
    <property type="match status" value="1"/>
</dbReference>
<dbReference type="PROSITE" id="PS51918">
    <property type="entry name" value="RADICAL_SAM"/>
    <property type="match status" value="1"/>
</dbReference>
<dbReference type="Proteomes" id="UP000671879">
    <property type="component" value="Chromosome"/>
</dbReference>
<dbReference type="SFLD" id="SFLDS00029">
    <property type="entry name" value="Radical_SAM"/>
    <property type="match status" value="1"/>
</dbReference>
<keyword evidence="2" id="KW-0143">Chaperone</keyword>
<keyword evidence="2" id="KW-0004">4Fe-4S</keyword>
<dbReference type="InterPro" id="IPR006638">
    <property type="entry name" value="Elp3/MiaA/NifB-like_rSAM"/>
</dbReference>
<dbReference type="Pfam" id="PF06969">
    <property type="entry name" value="HemN_C"/>
    <property type="match status" value="1"/>
</dbReference>
<dbReference type="InterPro" id="IPR004559">
    <property type="entry name" value="HemW-like"/>
</dbReference>
<keyword evidence="2" id="KW-0411">Iron-sulfur</keyword>
<keyword evidence="2" id="KW-0963">Cytoplasm</keyword>
<feature type="domain" description="Radical SAM core" evidence="3">
    <location>
        <begin position="13"/>
        <end position="246"/>
    </location>
</feature>
<dbReference type="SMART" id="SM00729">
    <property type="entry name" value="Elp3"/>
    <property type="match status" value="1"/>
</dbReference>
<dbReference type="InterPro" id="IPR010723">
    <property type="entry name" value="HemN_C"/>
</dbReference>
<evidence type="ECO:0000259" key="3">
    <source>
        <dbReference type="PROSITE" id="PS51918"/>
    </source>
</evidence>